<dbReference type="AlphaFoldDB" id="A0A6C0M2J8"/>
<feature type="compositionally biased region" description="Basic residues" evidence="1">
    <location>
        <begin position="192"/>
        <end position="214"/>
    </location>
</feature>
<dbReference type="EMBL" id="MN740639">
    <property type="protein sequence ID" value="QHU36528.1"/>
    <property type="molecule type" value="Genomic_DNA"/>
</dbReference>
<feature type="compositionally biased region" description="Polar residues" evidence="1">
    <location>
        <begin position="27"/>
        <end position="36"/>
    </location>
</feature>
<feature type="compositionally biased region" description="Basic and acidic residues" evidence="1">
    <location>
        <begin position="40"/>
        <end position="50"/>
    </location>
</feature>
<name>A0A6C0M2J8_9ZZZZ</name>
<proteinExistence type="predicted"/>
<feature type="compositionally biased region" description="Basic and acidic residues" evidence="1">
    <location>
        <begin position="1"/>
        <end position="13"/>
    </location>
</feature>
<evidence type="ECO:0000313" key="2">
    <source>
        <dbReference type="EMBL" id="QHU36528.1"/>
    </source>
</evidence>
<reference evidence="2" key="1">
    <citation type="journal article" date="2020" name="Nature">
        <title>Giant virus diversity and host interactions through global metagenomics.</title>
        <authorList>
            <person name="Schulz F."/>
            <person name="Roux S."/>
            <person name="Paez-Espino D."/>
            <person name="Jungbluth S."/>
            <person name="Walsh D.A."/>
            <person name="Denef V.J."/>
            <person name="McMahon K.D."/>
            <person name="Konstantinidis K.T."/>
            <person name="Eloe-Fadrosh E.A."/>
            <person name="Kyrpides N.C."/>
            <person name="Woyke T."/>
        </authorList>
    </citation>
    <scope>NUCLEOTIDE SEQUENCE</scope>
    <source>
        <strain evidence="2">GVMAG-S-1035231-58</strain>
    </source>
</reference>
<evidence type="ECO:0000256" key="1">
    <source>
        <dbReference type="SAM" id="MobiDB-lite"/>
    </source>
</evidence>
<accession>A0A6C0M2J8</accession>
<feature type="region of interest" description="Disordered" evidence="1">
    <location>
        <begin position="1"/>
        <end position="60"/>
    </location>
</feature>
<protein>
    <submittedName>
        <fullName evidence="2">Uncharacterized protein</fullName>
    </submittedName>
</protein>
<organism evidence="2">
    <name type="scientific">viral metagenome</name>
    <dbReference type="NCBI Taxonomy" id="1070528"/>
    <lineage>
        <taxon>unclassified sequences</taxon>
        <taxon>metagenomes</taxon>
        <taxon>organismal metagenomes</taxon>
    </lineage>
</organism>
<sequence length="214" mass="24055">MPKDVGDVGDRGTTKRSQRGVVFANVARTNSDSEVPTKQYRGDSSKDYAKRAPYPDTVYGEPRAQVQGQLWSGNQEKQEAQLEAIKEGGPRVLLETEPELRQALQNAGIQSYLAGQLAAFKQGKTWEDVSRAVLPHADTIVKSTDPVMKRDHSREYRILYFKLSQLVTDPGVKQALLEAIEKIGGMGEVGKGRRRKTRKTRRGRKGRKRTVRKY</sequence>
<feature type="region of interest" description="Disordered" evidence="1">
    <location>
        <begin position="188"/>
        <end position="214"/>
    </location>
</feature>